<name>A0A413BFQ1_9FIRM</name>
<accession>A0A413BFQ1</accession>
<organism evidence="1 2">
    <name type="scientific">Agathobacter rectalis</name>
    <dbReference type="NCBI Taxonomy" id="39491"/>
    <lineage>
        <taxon>Bacteria</taxon>
        <taxon>Bacillati</taxon>
        <taxon>Bacillota</taxon>
        <taxon>Clostridia</taxon>
        <taxon>Lachnospirales</taxon>
        <taxon>Lachnospiraceae</taxon>
        <taxon>Agathobacter</taxon>
    </lineage>
</organism>
<dbReference type="AlphaFoldDB" id="A0A413BFQ1"/>
<comment type="caution">
    <text evidence="1">The sequence shown here is derived from an EMBL/GenBank/DDBJ whole genome shotgun (WGS) entry which is preliminary data.</text>
</comment>
<protein>
    <submittedName>
        <fullName evidence="1">Uncharacterized protein</fullName>
    </submittedName>
</protein>
<evidence type="ECO:0000313" key="1">
    <source>
        <dbReference type="EMBL" id="RGW39541.1"/>
    </source>
</evidence>
<gene>
    <name evidence="1" type="ORF">DWV78_09325</name>
</gene>
<dbReference type="Proteomes" id="UP000286581">
    <property type="component" value="Unassembled WGS sequence"/>
</dbReference>
<reference evidence="1 2" key="1">
    <citation type="submission" date="2018-08" db="EMBL/GenBank/DDBJ databases">
        <title>A genome reference for cultivated species of the human gut microbiota.</title>
        <authorList>
            <person name="Zou Y."/>
            <person name="Xue W."/>
            <person name="Luo G."/>
        </authorList>
    </citation>
    <scope>NUCLEOTIDE SEQUENCE [LARGE SCALE GENOMIC DNA]</scope>
    <source>
        <strain evidence="1 2">AF12-8</strain>
    </source>
</reference>
<evidence type="ECO:0000313" key="2">
    <source>
        <dbReference type="Proteomes" id="UP000286581"/>
    </source>
</evidence>
<sequence>MINMDKIVICKQCGRPEYWGEMRWLSGKCTCRNCYRANWQDENKALYEWDDLDGPRPTMDEYEKQEKEARE</sequence>
<dbReference type="EMBL" id="QSAE01000026">
    <property type="protein sequence ID" value="RGW39541.1"/>
    <property type="molecule type" value="Genomic_DNA"/>
</dbReference>
<proteinExistence type="predicted"/>